<dbReference type="Proteomes" id="UP000275846">
    <property type="component" value="Unassembled WGS sequence"/>
</dbReference>
<proteinExistence type="predicted"/>
<reference evidence="2 3" key="2">
    <citation type="submission" date="2018-11" db="EMBL/GenBank/DDBJ databases">
        <authorList>
            <consortium name="Pathogen Informatics"/>
        </authorList>
    </citation>
    <scope>NUCLEOTIDE SEQUENCE [LARGE SCALE GENOMIC DNA]</scope>
    <source>
        <strain evidence="2 3">NST_G2</strain>
    </source>
</reference>
<protein>
    <submittedName>
        <fullName evidence="4">Rho-GAP domain-containing protein</fullName>
    </submittedName>
</protein>
<dbReference type="WBParaSite" id="SSLN_0000098401-mRNA-1">
    <property type="protein sequence ID" value="SSLN_0000098401-mRNA-1"/>
    <property type="gene ID" value="SSLN_0000098401"/>
</dbReference>
<dbReference type="InterPro" id="IPR011989">
    <property type="entry name" value="ARM-like"/>
</dbReference>
<accession>A0A183S9P7</accession>
<dbReference type="EMBL" id="UYSU01001107">
    <property type="protein sequence ID" value="VDL86555.1"/>
    <property type="molecule type" value="Genomic_DNA"/>
</dbReference>
<evidence type="ECO:0000313" key="3">
    <source>
        <dbReference type="Proteomes" id="UP000275846"/>
    </source>
</evidence>
<sequence length="256" mass="28552">SAYFFPTTGDPGVTVEWPAYVRQTCITFFSLVIMRYRPECLPAQVGGMDTLISRWVTWLPIWEDGDETEYVYSYLCDLVEANNPAALGANNASLVRIVSAIARVLSEKGLPRPGDPEREDQPTKFAQAQEQQRNGVNGAKAPSVYERCVAILRLVRRSFHFLIYSCYMCYVGERQRPRACHSFVSLMTVSAVSQGPFCLQSSSTEPFNSPHPLLWCLTSTAATQVRSVLSCVNARVLRMSSMSCSRNINNNTGSTH</sequence>
<dbReference type="STRING" id="70667.A0A183S9P7"/>
<feature type="region of interest" description="Disordered" evidence="1">
    <location>
        <begin position="108"/>
        <end position="138"/>
    </location>
</feature>
<keyword evidence="3" id="KW-1185">Reference proteome</keyword>
<organism evidence="4">
    <name type="scientific">Schistocephalus solidus</name>
    <name type="common">Tapeworm</name>
    <dbReference type="NCBI Taxonomy" id="70667"/>
    <lineage>
        <taxon>Eukaryota</taxon>
        <taxon>Metazoa</taxon>
        <taxon>Spiralia</taxon>
        <taxon>Lophotrochozoa</taxon>
        <taxon>Platyhelminthes</taxon>
        <taxon>Cestoda</taxon>
        <taxon>Eucestoda</taxon>
        <taxon>Diphyllobothriidea</taxon>
        <taxon>Diphyllobothriidae</taxon>
        <taxon>Schistocephalus</taxon>
    </lineage>
</organism>
<dbReference type="Gene3D" id="1.25.10.10">
    <property type="entry name" value="Leucine-rich Repeat Variant"/>
    <property type="match status" value="1"/>
</dbReference>
<feature type="compositionally biased region" description="Polar residues" evidence="1">
    <location>
        <begin position="124"/>
        <end position="135"/>
    </location>
</feature>
<dbReference type="AlphaFoldDB" id="A0A183S9P7"/>
<evidence type="ECO:0000256" key="1">
    <source>
        <dbReference type="SAM" id="MobiDB-lite"/>
    </source>
</evidence>
<feature type="compositionally biased region" description="Basic and acidic residues" evidence="1">
    <location>
        <begin position="108"/>
        <end position="122"/>
    </location>
</feature>
<gene>
    <name evidence="2" type="ORF">SSLN_LOCUS945</name>
</gene>
<dbReference type="OrthoDB" id="10505426at2759"/>
<evidence type="ECO:0000313" key="2">
    <source>
        <dbReference type="EMBL" id="VDL86555.1"/>
    </source>
</evidence>
<reference evidence="4" key="1">
    <citation type="submission" date="2016-06" db="UniProtKB">
        <authorList>
            <consortium name="WormBaseParasite"/>
        </authorList>
    </citation>
    <scope>IDENTIFICATION</scope>
</reference>
<evidence type="ECO:0000313" key="4">
    <source>
        <dbReference type="WBParaSite" id="SSLN_0000098401-mRNA-1"/>
    </source>
</evidence>
<name>A0A183S9P7_SCHSO</name>